<dbReference type="CDD" id="cd12247">
    <property type="entry name" value="RRM2_U1A_like"/>
    <property type="match status" value="1"/>
</dbReference>
<dbReference type="FunFam" id="3.30.70.330:FF:000039">
    <property type="entry name" value="U1 small nuclear ribonucleoprotein A"/>
    <property type="match status" value="1"/>
</dbReference>
<comment type="caution">
    <text evidence="11">The sequence shown here is derived from an EMBL/GenBank/DDBJ whole genome shotgun (WGS) entry which is preliminary data.</text>
</comment>
<dbReference type="GO" id="GO:0008380">
    <property type="term" value="P:RNA splicing"/>
    <property type="evidence" value="ECO:0007669"/>
    <property type="project" value="UniProtKB-KW"/>
</dbReference>
<dbReference type="GO" id="GO:0030532">
    <property type="term" value="C:small nuclear ribonucleoprotein complex"/>
    <property type="evidence" value="ECO:0007669"/>
    <property type="project" value="UniProtKB-ARBA"/>
</dbReference>
<comment type="subcellular location">
    <subcellularLocation>
        <location evidence="1">Nucleus</location>
    </subcellularLocation>
</comment>
<comment type="similarity">
    <text evidence="2">Belongs to the RRM U1 A/B'' family.</text>
</comment>
<dbReference type="GO" id="GO:0006397">
    <property type="term" value="P:mRNA processing"/>
    <property type="evidence" value="ECO:0007669"/>
    <property type="project" value="UniProtKB-KW"/>
</dbReference>
<sequence>MNPSLNPGMGGMGLPFPPPGSSLPPLPNIPAIPFGVPPPTLGSFTTPAPAAAAAAEPEVDEPLPANANETVYIRNLNEKVKLEVLKETLTNLFSLYGGVVSVTAHGNVRMRGQAFVALDNKKSAHKAVKEVQGFPLYGRPVQVTFAKTLSDSIVMKKMKDSGEEPSAEEEGNTFQLHKKQRLEHKKEVRVEVRKKQLARKIAEKRAAAGETDGVAPMASASAAQRRQNVQMPDEYVPPHKILFLQNIAPKFGKNELEDMFTPMPNLVEVRTIPGKSDIAFVEFTDIPSSGAAREKLNGYAFPDGSKLKITYARA</sequence>
<reference evidence="11" key="1">
    <citation type="submission" date="2016-04" db="EMBL/GenBank/DDBJ databases">
        <authorList>
            <person name="Nguyen H.D."/>
            <person name="Kesanakurti P."/>
            <person name="Cullis J."/>
            <person name="Levesque C.A."/>
            <person name="Hambleton S."/>
        </authorList>
    </citation>
    <scope>NUCLEOTIDE SEQUENCE</scope>
    <source>
        <strain evidence="11">DAOMC 238032</strain>
    </source>
</reference>
<keyword evidence="3" id="KW-0507">mRNA processing</keyword>
<evidence type="ECO:0000256" key="7">
    <source>
        <dbReference type="ARBA" id="ARBA00023187"/>
    </source>
</evidence>
<feature type="domain" description="RRM" evidence="10">
    <location>
        <begin position="69"/>
        <end position="148"/>
    </location>
</feature>
<dbReference type="EMBL" id="LWDD02000104">
    <property type="protein sequence ID" value="KAE8263923.1"/>
    <property type="molecule type" value="Genomic_DNA"/>
</dbReference>
<dbReference type="GO" id="GO:0005681">
    <property type="term" value="C:spliceosomal complex"/>
    <property type="evidence" value="ECO:0007669"/>
    <property type="project" value="UniProtKB-KW"/>
</dbReference>
<evidence type="ECO:0000256" key="4">
    <source>
        <dbReference type="ARBA" id="ARBA00022728"/>
    </source>
</evidence>
<dbReference type="CDD" id="cd12246">
    <property type="entry name" value="RRM1_U1A_like"/>
    <property type="match status" value="1"/>
</dbReference>
<protein>
    <recommendedName>
        <fullName evidence="10">RRM domain-containing protein</fullName>
    </recommendedName>
</protein>
<dbReference type="InterPro" id="IPR050374">
    <property type="entry name" value="RRT5_SRSF_SR"/>
</dbReference>
<organism evidence="11 12">
    <name type="scientific">Tilletia caries</name>
    <name type="common">wheat bunt fungus</name>
    <dbReference type="NCBI Taxonomy" id="13290"/>
    <lineage>
        <taxon>Eukaryota</taxon>
        <taxon>Fungi</taxon>
        <taxon>Dikarya</taxon>
        <taxon>Basidiomycota</taxon>
        <taxon>Ustilaginomycotina</taxon>
        <taxon>Exobasidiomycetes</taxon>
        <taxon>Tilletiales</taxon>
        <taxon>Tilletiaceae</taxon>
        <taxon>Tilletia</taxon>
    </lineage>
</organism>
<evidence type="ECO:0000256" key="8">
    <source>
        <dbReference type="ARBA" id="ARBA00023242"/>
    </source>
</evidence>
<dbReference type="InterPro" id="IPR012677">
    <property type="entry name" value="Nucleotide-bd_a/b_plait_sf"/>
</dbReference>
<keyword evidence="8" id="KW-0539">Nucleus</keyword>
<dbReference type="Proteomes" id="UP000077671">
    <property type="component" value="Unassembled WGS sequence"/>
</dbReference>
<evidence type="ECO:0000256" key="1">
    <source>
        <dbReference type="ARBA" id="ARBA00004123"/>
    </source>
</evidence>
<accession>A0A177VDA6</accession>
<evidence type="ECO:0000259" key="10">
    <source>
        <dbReference type="PROSITE" id="PS50102"/>
    </source>
</evidence>
<dbReference type="PANTHER" id="PTHR23003:SF62">
    <property type="entry name" value="SERINE_ARGININE (SR)-TYPE SHUTTLING MRNA BINDING PROTEIN NPL3"/>
    <property type="match status" value="1"/>
</dbReference>
<evidence type="ECO:0000313" key="12">
    <source>
        <dbReference type="Proteomes" id="UP000077671"/>
    </source>
</evidence>
<dbReference type="SMART" id="SM00360">
    <property type="entry name" value="RRM"/>
    <property type="match status" value="2"/>
</dbReference>
<keyword evidence="6" id="KW-0694">RNA-binding</keyword>
<keyword evidence="5" id="KW-0677">Repeat</keyword>
<dbReference type="PROSITE" id="PS50102">
    <property type="entry name" value="RRM"/>
    <property type="match status" value="2"/>
</dbReference>
<dbReference type="InterPro" id="IPR035979">
    <property type="entry name" value="RBD_domain_sf"/>
</dbReference>
<dbReference type="Pfam" id="PF00076">
    <property type="entry name" value="RRM_1"/>
    <property type="match status" value="2"/>
</dbReference>
<dbReference type="FunFam" id="3.30.70.330:FF:000029">
    <property type="entry name" value="U2 small nuclear ribonucleoprotein B"/>
    <property type="match status" value="1"/>
</dbReference>
<dbReference type="SUPFAM" id="SSF54928">
    <property type="entry name" value="RNA-binding domain, RBD"/>
    <property type="match status" value="1"/>
</dbReference>
<feature type="domain" description="RRM" evidence="10">
    <location>
        <begin position="240"/>
        <end position="314"/>
    </location>
</feature>
<evidence type="ECO:0000256" key="3">
    <source>
        <dbReference type="ARBA" id="ARBA00022664"/>
    </source>
</evidence>
<evidence type="ECO:0000256" key="2">
    <source>
        <dbReference type="ARBA" id="ARBA00007243"/>
    </source>
</evidence>
<keyword evidence="9" id="KW-0687">Ribonucleoprotein</keyword>
<dbReference type="GO" id="GO:0003729">
    <property type="term" value="F:mRNA binding"/>
    <property type="evidence" value="ECO:0007669"/>
    <property type="project" value="TreeGrafter"/>
</dbReference>
<dbReference type="AlphaFoldDB" id="A0A177VDA6"/>
<evidence type="ECO:0000256" key="6">
    <source>
        <dbReference type="ARBA" id="ARBA00022884"/>
    </source>
</evidence>
<evidence type="ECO:0000256" key="5">
    <source>
        <dbReference type="ARBA" id="ARBA00022737"/>
    </source>
</evidence>
<keyword evidence="7" id="KW-0508">mRNA splicing</keyword>
<dbReference type="Gene3D" id="3.30.70.330">
    <property type="match status" value="2"/>
</dbReference>
<gene>
    <name evidence="11" type="ORF">A4X03_0g1326</name>
</gene>
<evidence type="ECO:0000256" key="9">
    <source>
        <dbReference type="ARBA" id="ARBA00023274"/>
    </source>
</evidence>
<keyword evidence="4" id="KW-0747">Spliceosome</keyword>
<proteinExistence type="inferred from homology"/>
<reference evidence="11" key="2">
    <citation type="journal article" date="2019" name="IMA Fungus">
        <title>Genome sequencing and comparison of five Tilletia species to identify candidate genes for the detection of regulated species infecting wheat.</title>
        <authorList>
            <person name="Nguyen H.D.T."/>
            <person name="Sultana T."/>
            <person name="Kesanakurti P."/>
            <person name="Hambleton S."/>
        </authorList>
    </citation>
    <scope>NUCLEOTIDE SEQUENCE</scope>
    <source>
        <strain evidence="11">DAOMC 238032</strain>
    </source>
</reference>
<dbReference type="InterPro" id="IPR000504">
    <property type="entry name" value="RRM_dom"/>
</dbReference>
<evidence type="ECO:0000313" key="11">
    <source>
        <dbReference type="EMBL" id="KAE8263923.1"/>
    </source>
</evidence>
<name>A0A177VDA6_9BASI</name>
<dbReference type="GO" id="GO:0005737">
    <property type="term" value="C:cytoplasm"/>
    <property type="evidence" value="ECO:0007669"/>
    <property type="project" value="TreeGrafter"/>
</dbReference>
<dbReference type="PANTHER" id="PTHR23003">
    <property type="entry name" value="RNA RECOGNITION MOTIF RRM DOMAIN CONTAINING PROTEIN"/>
    <property type="match status" value="1"/>
</dbReference>